<dbReference type="RefSeq" id="WP_271012136.1">
    <property type="nucleotide sequence ID" value="NZ_JAQIFT010000040.1"/>
</dbReference>
<dbReference type="SUPFAM" id="SSF53850">
    <property type="entry name" value="Periplasmic binding protein-like II"/>
    <property type="match status" value="1"/>
</dbReference>
<dbReference type="InterPro" id="IPR006059">
    <property type="entry name" value="SBP"/>
</dbReference>
<dbReference type="PANTHER" id="PTHR43649:SF29">
    <property type="entry name" value="OSMOPROTECTIVE COMPOUNDS-BINDING PROTEIN GGTB"/>
    <property type="match status" value="1"/>
</dbReference>
<comment type="similarity">
    <text evidence="1">Belongs to the bacterial solute-binding protein 1 family.</text>
</comment>
<proteinExistence type="inferred from homology"/>
<dbReference type="Gene3D" id="3.40.190.10">
    <property type="entry name" value="Periplasmic binding protein-like II"/>
    <property type="match status" value="2"/>
</dbReference>
<evidence type="ECO:0000313" key="5">
    <source>
        <dbReference type="EMBL" id="MDA3731812.1"/>
    </source>
</evidence>
<dbReference type="Proteomes" id="UP001169242">
    <property type="component" value="Unassembled WGS sequence"/>
</dbReference>
<name>A0AA42DMC2_9FIRM</name>
<feature type="signal peptide" evidence="4">
    <location>
        <begin position="1"/>
        <end position="19"/>
    </location>
</feature>
<comment type="caution">
    <text evidence="5">The sequence shown here is derived from an EMBL/GenBank/DDBJ whole genome shotgun (WGS) entry which is preliminary data.</text>
</comment>
<evidence type="ECO:0000313" key="6">
    <source>
        <dbReference type="Proteomes" id="UP001169242"/>
    </source>
</evidence>
<reference evidence="5" key="1">
    <citation type="journal article" date="2023" name="Int. J. Syst. Evol. Microbiol.">
        <title>&lt;i&gt;Holtiella tumoricola&lt;/i&gt; gen. nov. sp. nov., isolated from a human clinical sample.</title>
        <authorList>
            <person name="Allen-Vercoe E."/>
            <person name="Daigneault M.C."/>
            <person name="Vancuren S.J."/>
            <person name="Cochrane K."/>
            <person name="O'Neal L.L."/>
            <person name="Sankaranarayanan K."/>
            <person name="Lawson P.A."/>
        </authorList>
    </citation>
    <scope>NUCLEOTIDE SEQUENCE</scope>
    <source>
        <strain evidence="5">CC70A</strain>
    </source>
</reference>
<accession>A0AA42DMC2</accession>
<feature type="chain" id="PRO_5041409235" evidence="4">
    <location>
        <begin position="20"/>
        <end position="439"/>
    </location>
</feature>
<keyword evidence="2" id="KW-0813">Transport</keyword>
<dbReference type="AlphaFoldDB" id="A0AA42DMC2"/>
<evidence type="ECO:0000256" key="2">
    <source>
        <dbReference type="ARBA" id="ARBA00022448"/>
    </source>
</evidence>
<organism evidence="5 6">
    <name type="scientific">Holtiella tumoricola</name>
    <dbReference type="NCBI Taxonomy" id="3018743"/>
    <lineage>
        <taxon>Bacteria</taxon>
        <taxon>Bacillati</taxon>
        <taxon>Bacillota</taxon>
        <taxon>Clostridia</taxon>
        <taxon>Lachnospirales</taxon>
        <taxon>Cellulosilyticaceae</taxon>
        <taxon>Holtiella</taxon>
    </lineage>
</organism>
<protein>
    <submittedName>
        <fullName evidence="5">Extracellular solute-binding protein</fullName>
    </submittedName>
</protein>
<evidence type="ECO:0000256" key="4">
    <source>
        <dbReference type="SAM" id="SignalP"/>
    </source>
</evidence>
<dbReference type="InterPro" id="IPR050490">
    <property type="entry name" value="Bact_solute-bd_prot1"/>
</dbReference>
<sequence length="439" mass="47538">MKKVLHKLLPLLLTVPMMATMVGCSQSNTPAPSETPSSTQESQKGNGQVTLTMWSIATESDAFNPAYTKAIADYEAAHPEVKIVHETFENESYKTKIKSAVAANELPDIFFTWGGGFSEPFIASGKVLELDSYFTDEYKAQLPIAALTNATYNDKLYGSTFTTPVSALFYNKKMFDERGLTPPTTWDELANVCQTFLSDGITPFGVSVKDTWVLAMCHDALTLKSAGPEKTKQAITKQGVSYNDPDFLASATKLKELVDMGAFLNGATGVSNDEASAQFYNGTVPMYITGSWMGGSILTDAQNPEDFSVAPVPVINSNNAKITDFMGGAADTLMVAQSTKYPDIAGNAVFELCRSISKYAYLDGAGIAAWEVDYDDSGVNPITQKIAEFAGEATSFTLWFDTLMAAEDAGEYLALLQELYMGNISPQEFVESMAIQLGE</sequence>
<evidence type="ECO:0000256" key="3">
    <source>
        <dbReference type="SAM" id="MobiDB-lite"/>
    </source>
</evidence>
<feature type="region of interest" description="Disordered" evidence="3">
    <location>
        <begin position="24"/>
        <end position="46"/>
    </location>
</feature>
<keyword evidence="4" id="KW-0732">Signal</keyword>
<dbReference type="PROSITE" id="PS51257">
    <property type="entry name" value="PROKAR_LIPOPROTEIN"/>
    <property type="match status" value="1"/>
</dbReference>
<gene>
    <name evidence="5" type="ORF">PBV87_10015</name>
</gene>
<evidence type="ECO:0000256" key="1">
    <source>
        <dbReference type="ARBA" id="ARBA00008520"/>
    </source>
</evidence>
<dbReference type="Pfam" id="PF01547">
    <property type="entry name" value="SBP_bac_1"/>
    <property type="match status" value="1"/>
</dbReference>
<keyword evidence="6" id="KW-1185">Reference proteome</keyword>
<dbReference type="EMBL" id="JAQIFT010000040">
    <property type="protein sequence ID" value="MDA3731812.1"/>
    <property type="molecule type" value="Genomic_DNA"/>
</dbReference>
<dbReference type="PANTHER" id="PTHR43649">
    <property type="entry name" value="ARABINOSE-BINDING PROTEIN-RELATED"/>
    <property type="match status" value="1"/>
</dbReference>